<evidence type="ECO:0000313" key="2">
    <source>
        <dbReference type="EMBL" id="GIG75150.1"/>
    </source>
</evidence>
<dbReference type="InterPro" id="IPR037233">
    <property type="entry name" value="CcmK-like_sf"/>
</dbReference>
<feature type="domain" description="BMC circularly permuted" evidence="1">
    <location>
        <begin position="13"/>
        <end position="114"/>
    </location>
</feature>
<gene>
    <name evidence="2" type="ORF">Pfl04_35540</name>
</gene>
<dbReference type="Gene3D" id="3.30.70.1710">
    <property type="match status" value="2"/>
</dbReference>
<accession>A0A8J3M1T1</accession>
<protein>
    <recommendedName>
        <fullName evidence="1">BMC circularly permuted domain-containing protein</fullName>
    </recommendedName>
</protein>
<feature type="domain" description="BMC circularly permuted" evidence="1">
    <location>
        <begin position="115"/>
        <end position="215"/>
    </location>
</feature>
<name>A0A8J3M1T1_9ACTN</name>
<dbReference type="AlphaFoldDB" id="A0A8J3M1T1"/>
<organism evidence="2 3">
    <name type="scientific">Planosporangium flavigriseum</name>
    <dbReference type="NCBI Taxonomy" id="373681"/>
    <lineage>
        <taxon>Bacteria</taxon>
        <taxon>Bacillati</taxon>
        <taxon>Actinomycetota</taxon>
        <taxon>Actinomycetes</taxon>
        <taxon>Micromonosporales</taxon>
        <taxon>Micromonosporaceae</taxon>
        <taxon>Planosporangium</taxon>
    </lineage>
</organism>
<dbReference type="EMBL" id="BONU01000027">
    <property type="protein sequence ID" value="GIG75150.1"/>
    <property type="molecule type" value="Genomic_DNA"/>
</dbReference>
<dbReference type="GO" id="GO:0031469">
    <property type="term" value="C:bacterial microcompartment"/>
    <property type="evidence" value="ECO:0007669"/>
    <property type="project" value="UniProtKB-UniRule"/>
</dbReference>
<sequence>MSQGTDGTELRVYLLIKDLQPQFAAYLGTPTRARGYPPFVGNHALIVEVAPALAIERVIDLALKSVPTVEPGILFVERQFGVLEVHGPDLDDVVAAGEAILAGIGRSAIDQLRPRILYSDVIENITDQHAVIVNRNRQASMVMPGETLLVYEMTPALFAAVAANEAERVAPELTLVDVQMIGAAGRIYLAGDLDAVNRARAEITRVLEGVEGRTH</sequence>
<evidence type="ECO:0000259" key="1">
    <source>
        <dbReference type="PROSITE" id="PS51931"/>
    </source>
</evidence>
<dbReference type="RefSeq" id="WP_168078280.1">
    <property type="nucleotide sequence ID" value="NZ_BAAAQJ010000007.1"/>
</dbReference>
<dbReference type="InterPro" id="IPR044870">
    <property type="entry name" value="BMC_CP"/>
</dbReference>
<dbReference type="Proteomes" id="UP000653674">
    <property type="component" value="Unassembled WGS sequence"/>
</dbReference>
<dbReference type="PROSITE" id="PS51931">
    <property type="entry name" value="BMC_CP"/>
    <property type="match status" value="2"/>
</dbReference>
<dbReference type="CDD" id="cd07052">
    <property type="entry name" value="BMC_like_1_repeat2"/>
    <property type="match status" value="1"/>
</dbReference>
<proteinExistence type="predicted"/>
<comment type="caution">
    <text evidence="2">The sequence shown here is derived from an EMBL/GenBank/DDBJ whole genome shotgun (WGS) entry which is preliminary data.</text>
</comment>
<evidence type="ECO:0000313" key="3">
    <source>
        <dbReference type="Proteomes" id="UP000653674"/>
    </source>
</evidence>
<reference evidence="2" key="1">
    <citation type="submission" date="2021-01" db="EMBL/GenBank/DDBJ databases">
        <title>Whole genome shotgun sequence of Planosporangium flavigriseum NBRC 105377.</title>
        <authorList>
            <person name="Komaki H."/>
            <person name="Tamura T."/>
        </authorList>
    </citation>
    <scope>NUCLEOTIDE SEQUENCE</scope>
    <source>
        <strain evidence="2">NBRC 105377</strain>
    </source>
</reference>
<keyword evidence="3" id="KW-1185">Reference proteome</keyword>